<name>A0ABT0N2V1_9GAMM</name>
<dbReference type="RefSeq" id="WP_249247594.1">
    <property type="nucleotide sequence ID" value="NZ_JAKIKT010000001.1"/>
</dbReference>
<keyword evidence="2" id="KW-0808">Transferase</keyword>
<keyword evidence="2" id="KW-0489">Methyltransferase</keyword>
<dbReference type="PANTHER" id="PTHR42912">
    <property type="entry name" value="METHYLTRANSFERASE"/>
    <property type="match status" value="1"/>
</dbReference>
<dbReference type="PANTHER" id="PTHR42912:SF93">
    <property type="entry name" value="N6-ADENOSINE-METHYLTRANSFERASE TMT1A"/>
    <property type="match status" value="1"/>
</dbReference>
<dbReference type="SUPFAM" id="SSF53335">
    <property type="entry name" value="S-adenosyl-L-methionine-dependent methyltransferases"/>
    <property type="match status" value="1"/>
</dbReference>
<organism evidence="2 3">
    <name type="scientific">Shewanella corallii</name>
    <dbReference type="NCBI Taxonomy" id="560080"/>
    <lineage>
        <taxon>Bacteria</taxon>
        <taxon>Pseudomonadati</taxon>
        <taxon>Pseudomonadota</taxon>
        <taxon>Gammaproteobacteria</taxon>
        <taxon>Alteromonadales</taxon>
        <taxon>Shewanellaceae</taxon>
        <taxon>Shewanella</taxon>
    </lineage>
</organism>
<dbReference type="Pfam" id="PF08241">
    <property type="entry name" value="Methyltransf_11"/>
    <property type="match status" value="1"/>
</dbReference>
<accession>A0ABT0N2V1</accession>
<dbReference type="GO" id="GO:0008168">
    <property type="term" value="F:methyltransferase activity"/>
    <property type="evidence" value="ECO:0007669"/>
    <property type="project" value="UniProtKB-KW"/>
</dbReference>
<evidence type="ECO:0000259" key="1">
    <source>
        <dbReference type="Pfam" id="PF08241"/>
    </source>
</evidence>
<dbReference type="Proteomes" id="UP001202831">
    <property type="component" value="Unassembled WGS sequence"/>
</dbReference>
<evidence type="ECO:0000313" key="2">
    <source>
        <dbReference type="EMBL" id="MCL2912774.1"/>
    </source>
</evidence>
<reference evidence="2 3" key="1">
    <citation type="submission" date="2022-01" db="EMBL/GenBank/DDBJ databases">
        <title>Whole genome-based taxonomy of the Shewanellaceae.</title>
        <authorList>
            <person name="Martin-Rodriguez A.J."/>
        </authorList>
    </citation>
    <scope>NUCLEOTIDE SEQUENCE [LARGE SCALE GENOMIC DNA]</scope>
    <source>
        <strain evidence="2 3">DSM 21332</strain>
    </source>
</reference>
<dbReference type="Gene3D" id="3.40.50.150">
    <property type="entry name" value="Vaccinia Virus protein VP39"/>
    <property type="match status" value="1"/>
</dbReference>
<keyword evidence="3" id="KW-1185">Reference proteome</keyword>
<comment type="caution">
    <text evidence="2">The sequence shown here is derived from an EMBL/GenBank/DDBJ whole genome shotgun (WGS) entry which is preliminary data.</text>
</comment>
<dbReference type="GO" id="GO:0032259">
    <property type="term" value="P:methylation"/>
    <property type="evidence" value="ECO:0007669"/>
    <property type="project" value="UniProtKB-KW"/>
</dbReference>
<proteinExistence type="predicted"/>
<evidence type="ECO:0000313" key="3">
    <source>
        <dbReference type="Proteomes" id="UP001202831"/>
    </source>
</evidence>
<feature type="domain" description="Methyltransferase type 11" evidence="1">
    <location>
        <begin position="43"/>
        <end position="143"/>
    </location>
</feature>
<sequence>MSELYGKHAHQYDQVIKNNIYNAMLDLPSMKRLIGDIRGRRVLDLGAGSGVYAEYFLQSGVSELTCIDRSPHMLALLNQKVARLGAEARVHTYAHDLELGLKGEADTGYDLVVSALMLHYLEDLPSFFAEVARVLRNSGELVFSTHHPFADYECSSSGNYFEQELITEEWNTVGEPVQVSFYRRSLTEITQALTDNGFVITALNEGEVLPEAKALSESTYEYLSTRPNFLFVKARKL</sequence>
<dbReference type="CDD" id="cd02440">
    <property type="entry name" value="AdoMet_MTases"/>
    <property type="match status" value="1"/>
</dbReference>
<protein>
    <submittedName>
        <fullName evidence="2">Class I SAM-dependent methyltransferase</fullName>
    </submittedName>
</protein>
<dbReference type="InterPro" id="IPR050508">
    <property type="entry name" value="Methyltransf_Superfamily"/>
</dbReference>
<dbReference type="InterPro" id="IPR029063">
    <property type="entry name" value="SAM-dependent_MTases_sf"/>
</dbReference>
<gene>
    <name evidence="2" type="ORF">L2725_03075</name>
</gene>
<dbReference type="InterPro" id="IPR013216">
    <property type="entry name" value="Methyltransf_11"/>
</dbReference>
<dbReference type="EMBL" id="JAKIKT010000001">
    <property type="protein sequence ID" value="MCL2912774.1"/>
    <property type="molecule type" value="Genomic_DNA"/>
</dbReference>